<comment type="caution">
    <text evidence="6">The sequence shown here is derived from an EMBL/GenBank/DDBJ whole genome shotgun (WGS) entry which is preliminary data.</text>
</comment>
<evidence type="ECO:0000313" key="7">
    <source>
        <dbReference type="Proteomes" id="UP001437256"/>
    </source>
</evidence>
<evidence type="ECO:0000256" key="2">
    <source>
        <dbReference type="ARBA" id="ARBA00023163"/>
    </source>
</evidence>
<sequence length="285" mass="31787">MPSSNSRSTASVVRRSKNPFLLYRRDAVTSGAVSRTFVNSDGESKYKTQMEISREVGKMWNSAPEGVKILYRGMAAELTRGALNNEESRRDLIMSYPDQRDITSNTPGVDVGVHPCNTQMRLSPDCHACSTDATLTVPQDHSLRAPTGSRIQPDGRLKRQARNATVTKAKIPRPENAFILYRRQVLASGAVATRFTGDRGLERPRTQSEMSKDIATMWHNAPQKVKSYYSALAEEKRKEHKKKYPGYKFSPKPPRKAKQASSKLFDPSLVSKPAMKGCSCRCSCV</sequence>
<evidence type="ECO:0000256" key="3">
    <source>
        <dbReference type="PROSITE-ProRule" id="PRU00267"/>
    </source>
</evidence>
<evidence type="ECO:0000259" key="5">
    <source>
        <dbReference type="PROSITE" id="PS50118"/>
    </source>
</evidence>
<dbReference type="SMART" id="SM00398">
    <property type="entry name" value="HMG"/>
    <property type="match status" value="2"/>
</dbReference>
<dbReference type="PANTHER" id="PTHR10270">
    <property type="entry name" value="SOX TRANSCRIPTION FACTOR"/>
    <property type="match status" value="1"/>
</dbReference>
<accession>A0ABR2Z9Z5</accession>
<dbReference type="Gene3D" id="1.10.30.10">
    <property type="entry name" value="High mobility group box domain"/>
    <property type="match status" value="2"/>
</dbReference>
<dbReference type="PANTHER" id="PTHR10270:SF161">
    <property type="entry name" value="SEX-DETERMINING REGION Y PROTEIN"/>
    <property type="match status" value="1"/>
</dbReference>
<keyword evidence="2" id="KW-0804">Transcription</keyword>
<evidence type="ECO:0000256" key="4">
    <source>
        <dbReference type="SAM" id="MobiDB-lite"/>
    </source>
</evidence>
<dbReference type="SUPFAM" id="SSF47095">
    <property type="entry name" value="HMG-box"/>
    <property type="match status" value="2"/>
</dbReference>
<feature type="region of interest" description="Disordered" evidence="4">
    <location>
        <begin position="239"/>
        <end position="265"/>
    </location>
</feature>
<evidence type="ECO:0000256" key="1">
    <source>
        <dbReference type="ARBA" id="ARBA00023125"/>
    </source>
</evidence>
<gene>
    <name evidence="6" type="ORF">AAF712_014917</name>
</gene>
<evidence type="ECO:0000313" key="6">
    <source>
        <dbReference type="EMBL" id="KAL0058406.1"/>
    </source>
</evidence>
<dbReference type="Pfam" id="PF00505">
    <property type="entry name" value="HMG_box"/>
    <property type="match status" value="1"/>
</dbReference>
<dbReference type="InterPro" id="IPR009071">
    <property type="entry name" value="HMG_box_dom"/>
</dbReference>
<keyword evidence="3" id="KW-0539">Nucleus</keyword>
<feature type="domain" description="HMG box" evidence="5">
    <location>
        <begin position="171"/>
        <end position="248"/>
    </location>
</feature>
<dbReference type="EMBL" id="JBBXMP010000320">
    <property type="protein sequence ID" value="KAL0058406.1"/>
    <property type="molecule type" value="Genomic_DNA"/>
</dbReference>
<reference evidence="6 7" key="1">
    <citation type="submission" date="2024-05" db="EMBL/GenBank/DDBJ databases">
        <title>A draft genome resource for the thread blight pathogen Marasmius tenuissimus strain MS-2.</title>
        <authorList>
            <person name="Yulfo-Soto G.E."/>
            <person name="Baruah I.K."/>
            <person name="Amoako-Attah I."/>
            <person name="Bukari Y."/>
            <person name="Meinhardt L.W."/>
            <person name="Bailey B.A."/>
            <person name="Cohen S.P."/>
        </authorList>
    </citation>
    <scope>NUCLEOTIDE SEQUENCE [LARGE SCALE GENOMIC DNA]</scope>
    <source>
        <strain evidence="6 7">MS-2</strain>
    </source>
</reference>
<dbReference type="Proteomes" id="UP001437256">
    <property type="component" value="Unassembled WGS sequence"/>
</dbReference>
<dbReference type="InterPro" id="IPR050140">
    <property type="entry name" value="SRY-related_HMG-box_TF-like"/>
</dbReference>
<keyword evidence="7" id="KW-1185">Reference proteome</keyword>
<protein>
    <recommendedName>
        <fullName evidence="5">HMG box domain-containing protein</fullName>
    </recommendedName>
</protein>
<name>A0ABR2Z9Z5_9AGAR</name>
<proteinExistence type="predicted"/>
<dbReference type="InterPro" id="IPR036910">
    <property type="entry name" value="HMG_box_dom_sf"/>
</dbReference>
<feature type="DNA-binding region" description="HMG box" evidence="3">
    <location>
        <begin position="171"/>
        <end position="248"/>
    </location>
</feature>
<dbReference type="PROSITE" id="PS50118">
    <property type="entry name" value="HMG_BOX_2"/>
    <property type="match status" value="1"/>
</dbReference>
<organism evidence="6 7">
    <name type="scientific">Marasmius tenuissimus</name>
    <dbReference type="NCBI Taxonomy" id="585030"/>
    <lineage>
        <taxon>Eukaryota</taxon>
        <taxon>Fungi</taxon>
        <taxon>Dikarya</taxon>
        <taxon>Basidiomycota</taxon>
        <taxon>Agaricomycotina</taxon>
        <taxon>Agaricomycetes</taxon>
        <taxon>Agaricomycetidae</taxon>
        <taxon>Agaricales</taxon>
        <taxon>Marasmiineae</taxon>
        <taxon>Marasmiaceae</taxon>
        <taxon>Marasmius</taxon>
    </lineage>
</organism>
<keyword evidence="1 3" id="KW-0238">DNA-binding</keyword>
<dbReference type="CDD" id="cd01389">
    <property type="entry name" value="HMG-box_ROX1-like"/>
    <property type="match status" value="1"/>
</dbReference>